<feature type="domain" description="Fido" evidence="2">
    <location>
        <begin position="164"/>
        <end position="311"/>
    </location>
</feature>
<dbReference type="Gene3D" id="1.10.3290.10">
    <property type="entry name" value="Fido-like domain"/>
    <property type="match status" value="1"/>
</dbReference>
<feature type="region of interest" description="Disordered" evidence="1">
    <location>
        <begin position="1"/>
        <end position="23"/>
    </location>
</feature>
<proteinExistence type="predicted"/>
<dbReference type="PANTHER" id="PTHR13504:SF38">
    <property type="entry name" value="FIDO DOMAIN-CONTAINING PROTEIN"/>
    <property type="match status" value="1"/>
</dbReference>
<dbReference type="InterPro" id="IPR036597">
    <property type="entry name" value="Fido-like_dom_sf"/>
</dbReference>
<name>A0ABN1VK52_9MICO</name>
<dbReference type="InterPro" id="IPR036388">
    <property type="entry name" value="WH-like_DNA-bd_sf"/>
</dbReference>
<organism evidence="3 4">
    <name type="scientific">Rhodoglobus aureus</name>
    <dbReference type="NCBI Taxonomy" id="191497"/>
    <lineage>
        <taxon>Bacteria</taxon>
        <taxon>Bacillati</taxon>
        <taxon>Actinomycetota</taxon>
        <taxon>Actinomycetes</taxon>
        <taxon>Micrococcales</taxon>
        <taxon>Microbacteriaceae</taxon>
        <taxon>Rhodoglobus</taxon>
    </lineage>
</organism>
<dbReference type="InterPro" id="IPR040198">
    <property type="entry name" value="Fido_containing"/>
</dbReference>
<dbReference type="InterPro" id="IPR036390">
    <property type="entry name" value="WH_DNA-bd_sf"/>
</dbReference>
<accession>A0ABN1VK52</accession>
<dbReference type="SUPFAM" id="SSF46785">
    <property type="entry name" value="Winged helix' DNA-binding domain"/>
    <property type="match status" value="1"/>
</dbReference>
<evidence type="ECO:0000256" key="1">
    <source>
        <dbReference type="SAM" id="MobiDB-lite"/>
    </source>
</evidence>
<reference evidence="3 4" key="1">
    <citation type="journal article" date="2019" name="Int. J. Syst. Evol. Microbiol.">
        <title>The Global Catalogue of Microorganisms (GCM) 10K type strain sequencing project: providing services to taxonomists for standard genome sequencing and annotation.</title>
        <authorList>
            <consortium name="The Broad Institute Genomics Platform"/>
            <consortium name="The Broad Institute Genome Sequencing Center for Infectious Disease"/>
            <person name="Wu L."/>
            <person name="Ma J."/>
        </authorList>
    </citation>
    <scope>NUCLEOTIDE SEQUENCE [LARGE SCALE GENOMIC DNA]</scope>
    <source>
        <strain evidence="3 4">JCM 12762</strain>
    </source>
</reference>
<comment type="caution">
    <text evidence="3">The sequence shown here is derived from an EMBL/GenBank/DDBJ whole genome shotgun (WGS) entry which is preliminary data.</text>
</comment>
<dbReference type="SUPFAM" id="SSF140931">
    <property type="entry name" value="Fic-like"/>
    <property type="match status" value="1"/>
</dbReference>
<dbReference type="Pfam" id="PF02661">
    <property type="entry name" value="Fic"/>
    <property type="match status" value="1"/>
</dbReference>
<evidence type="ECO:0000313" key="4">
    <source>
        <dbReference type="Proteomes" id="UP001500943"/>
    </source>
</evidence>
<sequence length="422" mass="45813">MMREPAGRPGGGQFSAQRNSEAEVALDESWPALGYESQTWTGIPPASLGPEAEMWMARPQEYNSAVPPHIASLTPGLDPETVQKSNAATIELSRFDAGLGDRMANFGPVLLRSEAASSSQIENLTASARQILTAELGATTNRNAMLIAANTTALRAAIALADEPTGESMLHMHAALMEHQPQHTPGQWRTEPVWIGTNARTPIGATFIAPHEDRIPALIADLAEFGARHDVPALTQVAIAHAQFETIHPFSDGNGRTGRAYAQALLRKRGVTRNVAVPVSAGLLAHVGEYHDALTAYRAGDPNPIVNQFADASFVAIANSRRMLDEIDTVTADWRTAIKVRSDSKVWALLDVIQRRPVINATTAAAELGIQQPNVYPLLRTLTEQGILKSKNEHHAGQFWRSDEILKTLDTFAERAGRRTWS</sequence>
<evidence type="ECO:0000313" key="3">
    <source>
        <dbReference type="EMBL" id="GAA1214870.1"/>
    </source>
</evidence>
<protein>
    <submittedName>
        <fullName evidence="3">Fic family protein</fullName>
    </submittedName>
</protein>
<dbReference type="EMBL" id="BAAAKW010000025">
    <property type="protein sequence ID" value="GAA1214870.1"/>
    <property type="molecule type" value="Genomic_DNA"/>
</dbReference>
<evidence type="ECO:0000259" key="2">
    <source>
        <dbReference type="PROSITE" id="PS51459"/>
    </source>
</evidence>
<dbReference type="PROSITE" id="PS51459">
    <property type="entry name" value="FIDO"/>
    <property type="match status" value="1"/>
</dbReference>
<keyword evidence="4" id="KW-1185">Reference proteome</keyword>
<dbReference type="InterPro" id="IPR003812">
    <property type="entry name" value="Fido"/>
</dbReference>
<dbReference type="PANTHER" id="PTHR13504">
    <property type="entry name" value="FIDO DOMAIN-CONTAINING PROTEIN DDB_G0283145"/>
    <property type="match status" value="1"/>
</dbReference>
<dbReference type="Gene3D" id="1.10.10.10">
    <property type="entry name" value="Winged helix-like DNA-binding domain superfamily/Winged helix DNA-binding domain"/>
    <property type="match status" value="1"/>
</dbReference>
<gene>
    <name evidence="3" type="ORF">GCM10009655_12600</name>
</gene>
<dbReference type="Proteomes" id="UP001500943">
    <property type="component" value="Unassembled WGS sequence"/>
</dbReference>